<dbReference type="Proteomes" id="UP000594836">
    <property type="component" value="Chromosome"/>
</dbReference>
<reference evidence="2 4" key="2">
    <citation type="submission" date="2020-12" db="EMBL/GenBank/DDBJ databases">
        <title>FDA dAtabase for Regulatory Grade micrObial Sequences (FDA-ARGOS): Supporting development and validation of Infectious Disease Dx tests.</title>
        <authorList>
            <person name="Sproer C."/>
            <person name="Gronow S."/>
            <person name="Severitt S."/>
            <person name="Schroder I."/>
            <person name="Tallon L."/>
            <person name="Sadzewicz L."/>
            <person name="Zhao X."/>
            <person name="Boylan J."/>
            <person name="Ott S."/>
            <person name="Bowen H."/>
            <person name="Vavikolanu K."/>
            <person name="Mehta A."/>
            <person name="Aluvathingal J."/>
            <person name="Nadendla S."/>
            <person name="Lowell S."/>
            <person name="Myers T."/>
            <person name="Yan Y."/>
            <person name="Sichtig H."/>
        </authorList>
    </citation>
    <scope>NUCLEOTIDE SEQUENCE [LARGE SCALE GENOMIC DNA]</scope>
    <source>
        <strain evidence="2 4">FDAARGOS_881</strain>
    </source>
</reference>
<evidence type="ECO:0000313" key="2">
    <source>
        <dbReference type="EMBL" id="QPT10249.1"/>
    </source>
</evidence>
<dbReference type="Proteomes" id="UP000550136">
    <property type="component" value="Unassembled WGS sequence"/>
</dbReference>
<proteinExistence type="predicted"/>
<dbReference type="GeneID" id="78528338"/>
<dbReference type="EMBL" id="JABEOU010000018">
    <property type="protein sequence ID" value="NNG56823.1"/>
    <property type="molecule type" value="Genomic_DNA"/>
</dbReference>
<sequence>MRNRNRWHGHIPIRPVRAQSREKGADRIFDSAAAHLVEDPARFLARPDQIGSVQLDRLSAWRWLPDPGHCFDLANGTRSIQRRQPDGQPVRLCRHLESFDHHIGPNRIKAHVPGRRRRHRWVFLARSAGGSSIG</sequence>
<gene>
    <name evidence="1" type="ORF">HKX06_05425</name>
    <name evidence="2" type="ORF">I6G38_08620</name>
</gene>
<evidence type="ECO:0000313" key="1">
    <source>
        <dbReference type="EMBL" id="NNG56823.1"/>
    </source>
</evidence>
<reference evidence="1 3" key="1">
    <citation type="submission" date="2020-05" db="EMBL/GenBank/DDBJ databases">
        <title>Draft Genome Sequences of Sphingomonas sp. Isolated from the International Space Station.</title>
        <authorList>
            <person name="Bijlani S."/>
            <person name="Singh N.K."/>
            <person name="Mason C.E."/>
            <person name="Wang C.C."/>
            <person name="Venkateswaran K."/>
        </authorList>
    </citation>
    <scope>NUCLEOTIDE SEQUENCE [LARGE SCALE GENOMIC DNA]</scope>
    <source>
        <strain evidence="1 3">FKI-L5-BR-P1</strain>
    </source>
</reference>
<organism evidence="1 3">
    <name type="scientific">Sphingomonas paucimobilis</name>
    <name type="common">Pseudomonas paucimobilis</name>
    <dbReference type="NCBI Taxonomy" id="13689"/>
    <lineage>
        <taxon>Bacteria</taxon>
        <taxon>Pseudomonadati</taxon>
        <taxon>Pseudomonadota</taxon>
        <taxon>Alphaproteobacteria</taxon>
        <taxon>Sphingomonadales</taxon>
        <taxon>Sphingomonadaceae</taxon>
        <taxon>Sphingomonas</taxon>
    </lineage>
</organism>
<accession>A0A411LML8</accession>
<protein>
    <submittedName>
        <fullName evidence="1">Uncharacterized protein</fullName>
    </submittedName>
</protein>
<dbReference type="EMBL" id="CP065713">
    <property type="protein sequence ID" value="QPT10249.1"/>
    <property type="molecule type" value="Genomic_DNA"/>
</dbReference>
<evidence type="ECO:0000313" key="4">
    <source>
        <dbReference type="Proteomes" id="UP000594836"/>
    </source>
</evidence>
<name>A0A411LML8_SPHPI</name>
<dbReference type="RefSeq" id="WP_045078391.1">
    <property type="nucleotide sequence ID" value="NZ_CAMKZA010000019.1"/>
</dbReference>
<dbReference type="AlphaFoldDB" id="A0A411LML8"/>
<evidence type="ECO:0000313" key="3">
    <source>
        <dbReference type="Proteomes" id="UP000550136"/>
    </source>
</evidence>